<organism evidence="5 6">
    <name type="scientific">Calicophoron daubneyi</name>
    <name type="common">Rumen fluke</name>
    <name type="synonym">Paramphistomum daubneyi</name>
    <dbReference type="NCBI Taxonomy" id="300641"/>
    <lineage>
        <taxon>Eukaryota</taxon>
        <taxon>Metazoa</taxon>
        <taxon>Spiralia</taxon>
        <taxon>Lophotrochozoa</taxon>
        <taxon>Platyhelminthes</taxon>
        <taxon>Trematoda</taxon>
        <taxon>Digenea</taxon>
        <taxon>Plagiorchiida</taxon>
        <taxon>Pronocephalata</taxon>
        <taxon>Paramphistomoidea</taxon>
        <taxon>Paramphistomidae</taxon>
        <taxon>Calicophoron</taxon>
    </lineage>
</organism>
<feature type="region of interest" description="Disordered" evidence="4">
    <location>
        <begin position="870"/>
        <end position="894"/>
    </location>
</feature>
<dbReference type="PANTHER" id="PTHR14396">
    <property type="entry name" value="CLASPIN"/>
    <property type="match status" value="1"/>
</dbReference>
<feature type="compositionally biased region" description="Low complexity" evidence="4">
    <location>
        <begin position="1378"/>
        <end position="1392"/>
    </location>
</feature>
<feature type="compositionally biased region" description="Polar residues" evidence="4">
    <location>
        <begin position="721"/>
        <end position="730"/>
    </location>
</feature>
<accession>A0AAV2TTT9</accession>
<feature type="compositionally biased region" description="Acidic residues" evidence="4">
    <location>
        <begin position="1096"/>
        <end position="1115"/>
    </location>
</feature>
<feature type="region of interest" description="Disordered" evidence="4">
    <location>
        <begin position="221"/>
        <end position="249"/>
    </location>
</feature>
<feature type="compositionally biased region" description="Acidic residues" evidence="4">
    <location>
        <begin position="145"/>
        <end position="154"/>
    </location>
</feature>
<feature type="region of interest" description="Disordered" evidence="4">
    <location>
        <begin position="721"/>
        <end position="783"/>
    </location>
</feature>
<feature type="compositionally biased region" description="Polar residues" evidence="4">
    <location>
        <begin position="240"/>
        <end position="249"/>
    </location>
</feature>
<feature type="compositionally biased region" description="Basic and acidic residues" evidence="4">
    <location>
        <begin position="276"/>
        <end position="285"/>
    </location>
</feature>
<keyword evidence="3" id="KW-0539">Nucleus</keyword>
<feature type="compositionally biased region" description="Polar residues" evidence="4">
    <location>
        <begin position="1393"/>
        <end position="1408"/>
    </location>
</feature>
<dbReference type="PANTHER" id="PTHR14396:SF10">
    <property type="entry name" value="CLASPIN"/>
    <property type="match status" value="1"/>
</dbReference>
<feature type="region of interest" description="Disordered" evidence="4">
    <location>
        <begin position="390"/>
        <end position="413"/>
    </location>
</feature>
<feature type="region of interest" description="Disordered" evidence="4">
    <location>
        <begin position="1096"/>
        <end position="1189"/>
    </location>
</feature>
<dbReference type="Proteomes" id="UP001497525">
    <property type="component" value="Unassembled WGS sequence"/>
</dbReference>
<proteinExistence type="predicted"/>
<feature type="region of interest" description="Disordered" evidence="4">
    <location>
        <begin position="810"/>
        <end position="831"/>
    </location>
</feature>
<dbReference type="GO" id="GO:0007095">
    <property type="term" value="P:mitotic G2 DNA damage checkpoint signaling"/>
    <property type="evidence" value="ECO:0007669"/>
    <property type="project" value="TreeGrafter"/>
</dbReference>
<evidence type="ECO:0000256" key="1">
    <source>
        <dbReference type="ARBA" id="ARBA00004123"/>
    </source>
</evidence>
<feature type="compositionally biased region" description="Polar residues" evidence="4">
    <location>
        <begin position="680"/>
        <end position="689"/>
    </location>
</feature>
<evidence type="ECO:0000256" key="4">
    <source>
        <dbReference type="SAM" id="MobiDB-lite"/>
    </source>
</evidence>
<feature type="compositionally biased region" description="Polar residues" evidence="4">
    <location>
        <begin position="1263"/>
        <end position="1274"/>
    </location>
</feature>
<feature type="region of interest" description="Disordered" evidence="4">
    <location>
        <begin position="1298"/>
        <end position="1321"/>
    </location>
</feature>
<comment type="subcellular location">
    <subcellularLocation>
        <location evidence="1">Nucleus</location>
    </subcellularLocation>
</comment>
<reference evidence="5" key="1">
    <citation type="submission" date="2024-06" db="EMBL/GenBank/DDBJ databases">
        <authorList>
            <person name="Liu X."/>
            <person name="Lenzi L."/>
            <person name="Haldenby T S."/>
            <person name="Uol C."/>
        </authorList>
    </citation>
    <scope>NUCLEOTIDE SEQUENCE</scope>
</reference>
<evidence type="ECO:0000256" key="2">
    <source>
        <dbReference type="ARBA" id="ARBA00022553"/>
    </source>
</evidence>
<sequence>MELPTCFESAKNYSAEIPSSSPLGLNSAPQNAKYMELPTCFESAKNYSAEIPSSSPLGLNSAPQNAKYMELPTCFESAKNYSAEIPSSSPLGLNSAPQDVKGAVPVIPSDLVQPTSESEVDNAGDEDSESDVASDELQISKTEEQVNEMDEDLDETNKVGRWILSKGAARKSSKKRTTGTSDHFEDERLMIYSESQRLIRESDIHVPEHRPKQFKRFSEFRQSLHDSVPTPPPVPGTSSQETILETNQISPLPFKTDLVTVKEASKCEDAALGSPENEHSKDLTKTDGSLDPANQTPLPSLLSKKLLDLLPSLPPAHKLPDSDEGFVDLGESVITSQSFSLTPADRLMARFKQHTRMPPVRKERGPIEYTVVTKVVDDATGREELRLETVAHKGSGADDSDLPDSGVQRRKLWQQHRERLKEEMRKKRLEQYEARLREEGVKAPDQQTKDYPDQQSFSEEDEEWSEGEEEPSSDTESSSSSSSEDEAEVDNDDGDSDVGLKSSGHHHTCPFADDEAEESDDSGASGHSTSDPETKADDSPLSATVHRGGGAPVLVKENDTHLQIHAGRTEIEDFTDLPEDPVKFLSAPDITAKHLRQRQTSLGPGDVDLFLSEYSSVLDRTANTTSVIASTRLDATEVGGNLNTTRLSHENSNHSQWNNTPYELLYSQKPLSQPPPSSKENSQTVTDPGISQFSQDTVLLSQASSHNSRLDSTLKLLSSASLGSQVSQEQQSEHGDPTTTHNPSGAELGAINLEGGKQPITDGKEQGSQMEHEKRRGLFESSPYVSSVQAQTLLEGSDEQQSSLVTSCTIEPTTVDPPSALLSQTNASSAEEPLTLNDLNDELADSKRLPQVDERIENNSLRRHRVVIEDDDSLSSQPTPKIHSPEARDFGVTPKLKNENAFEAKAAVLEDEVPVYKEKQTEDIVTDANDELASEKEDSERETYSSEEEDDDQDDISLSDKETEGASDEEEAQRLALAGEQRVPKAKFRVDDFLDIEAELSGDENERAYYMDDEEDEEGLDDELGELIRDDNDPELPSAGRLRRQVERVHQRLQADQDQREIRFLKELYFEEGDLYAENGKVRQRRFRWRGLDTDDPLAAEEDCEDNDDISEEESGQATFGPLDRWLNGGVFRKPAEGTPINADNIDESAKENQAPVTAPNSDEEDSFTEEMVTEKTDSNLEKESDSQSDAAFSVLSLGKKAVLKAKTKQTQIVVQCTNIYSAKNIATNRSAKTVKSSIEATSTLVNYFAPKQKDASEMDRPATTQSPVISSEHPSPFAVSAVRSESQSRIMRRGSLLGRLSGSYTPTRADPGRNATQEQDAEAINTGEDELTHSSKGQAYFLGLRNRVGLSCFSVLSQVGVSHGSADLIPSGVSHSFDFSSQSSVPSNPGQLSRQNESNKRTSTGSTPMALKRQRSASVFSALL</sequence>
<feature type="compositionally biased region" description="Acidic residues" evidence="4">
    <location>
        <begin position="945"/>
        <end position="957"/>
    </location>
</feature>
<dbReference type="InterPro" id="IPR024146">
    <property type="entry name" value="Claspin"/>
</dbReference>
<feature type="compositionally biased region" description="Basic and acidic residues" evidence="4">
    <location>
        <begin position="933"/>
        <end position="944"/>
    </location>
</feature>
<evidence type="ECO:0000313" key="6">
    <source>
        <dbReference type="Proteomes" id="UP001497525"/>
    </source>
</evidence>
<dbReference type="EMBL" id="CAXLJL010000689">
    <property type="protein sequence ID" value="CAL5140011.1"/>
    <property type="molecule type" value="Genomic_DNA"/>
</dbReference>
<evidence type="ECO:0008006" key="7">
    <source>
        <dbReference type="Google" id="ProtNLM"/>
    </source>
</evidence>
<feature type="region of interest" description="Disordered" evidence="4">
    <location>
        <begin position="911"/>
        <end position="981"/>
    </location>
</feature>
<dbReference type="GO" id="GO:0005634">
    <property type="term" value="C:nucleus"/>
    <property type="evidence" value="ECO:0007669"/>
    <property type="project" value="UniProtKB-SubCell"/>
</dbReference>
<feature type="compositionally biased region" description="Acidic residues" evidence="4">
    <location>
        <begin position="512"/>
        <end position="521"/>
    </location>
</feature>
<feature type="region of interest" description="Disordered" evidence="4">
    <location>
        <begin position="436"/>
        <end position="553"/>
    </location>
</feature>
<feature type="region of interest" description="Disordered" evidence="4">
    <location>
        <begin position="1378"/>
        <end position="1425"/>
    </location>
</feature>
<feature type="compositionally biased region" description="Basic and acidic residues" evidence="4">
    <location>
        <begin position="436"/>
        <end position="452"/>
    </location>
</feature>
<comment type="caution">
    <text evidence="5">The sequence shown here is derived from an EMBL/GenBank/DDBJ whole genome shotgun (WGS) entry which is preliminary data.</text>
</comment>
<feature type="region of interest" description="Disordered" evidence="4">
    <location>
        <begin position="108"/>
        <end position="158"/>
    </location>
</feature>
<feature type="region of interest" description="Disordered" evidence="4">
    <location>
        <begin position="1255"/>
        <end position="1276"/>
    </location>
</feature>
<protein>
    <recommendedName>
        <fullName evidence="7">Claspin</fullName>
    </recommendedName>
</protein>
<feature type="region of interest" description="Disordered" evidence="4">
    <location>
        <begin position="667"/>
        <end position="689"/>
    </location>
</feature>
<keyword evidence="2" id="KW-0597">Phosphoprotein</keyword>
<feature type="compositionally biased region" description="Basic and acidic residues" evidence="4">
    <location>
        <begin position="762"/>
        <end position="778"/>
    </location>
</feature>
<evidence type="ECO:0000256" key="3">
    <source>
        <dbReference type="ARBA" id="ARBA00023242"/>
    </source>
</evidence>
<dbReference type="GO" id="GO:0033314">
    <property type="term" value="P:mitotic DNA replication checkpoint signaling"/>
    <property type="evidence" value="ECO:0007669"/>
    <property type="project" value="TreeGrafter"/>
</dbReference>
<gene>
    <name evidence="5" type="ORF">CDAUBV1_LOCUS15189</name>
</gene>
<feature type="compositionally biased region" description="Acidic residues" evidence="4">
    <location>
        <begin position="118"/>
        <end position="134"/>
    </location>
</feature>
<feature type="region of interest" description="Disordered" evidence="4">
    <location>
        <begin position="269"/>
        <end position="293"/>
    </location>
</feature>
<feature type="compositionally biased region" description="Basic and acidic residues" evidence="4">
    <location>
        <begin position="1173"/>
        <end position="1186"/>
    </location>
</feature>
<evidence type="ECO:0000313" key="5">
    <source>
        <dbReference type="EMBL" id="CAL5140011.1"/>
    </source>
</evidence>
<name>A0AAV2TTT9_CALDB</name>
<dbReference type="GO" id="GO:0010997">
    <property type="term" value="F:anaphase-promoting complex binding"/>
    <property type="evidence" value="ECO:0007669"/>
    <property type="project" value="TreeGrafter"/>
</dbReference>
<feature type="compositionally biased region" description="Acidic residues" evidence="4">
    <location>
        <begin position="483"/>
        <end position="496"/>
    </location>
</feature>
<feature type="compositionally biased region" description="Acidic residues" evidence="4">
    <location>
        <begin position="458"/>
        <end position="473"/>
    </location>
</feature>